<dbReference type="GO" id="GO:0008725">
    <property type="term" value="F:DNA-3-methyladenine glycosylase activity"/>
    <property type="evidence" value="ECO:0007669"/>
    <property type="project" value="TreeGrafter"/>
</dbReference>
<dbReference type="Gene3D" id="1.10.1670.40">
    <property type="match status" value="2"/>
</dbReference>
<dbReference type="InParanoid" id="J4IBY3"/>
<feature type="compositionally biased region" description="Pro residues" evidence="4">
    <location>
        <begin position="337"/>
        <end position="347"/>
    </location>
</feature>
<dbReference type="OrthoDB" id="415889at2759"/>
<evidence type="ECO:0000313" key="6">
    <source>
        <dbReference type="EMBL" id="CCM05461.1"/>
    </source>
</evidence>
<protein>
    <recommendedName>
        <fullName evidence="5">HhH-GPD domain-containing protein</fullName>
    </recommendedName>
</protein>
<reference evidence="6 7" key="1">
    <citation type="journal article" date="2012" name="Appl. Environ. Microbiol.">
        <title>Short-read sequencing for genomic analysis of the brown rot fungus Fibroporia radiculosa.</title>
        <authorList>
            <person name="Tang J.D."/>
            <person name="Perkins A.D."/>
            <person name="Sonstegard T.S."/>
            <person name="Schroeder S.G."/>
            <person name="Burgess S.C."/>
            <person name="Diehl S.V."/>
        </authorList>
    </citation>
    <scope>NUCLEOTIDE SEQUENCE [LARGE SCALE GENOMIC DNA]</scope>
    <source>
        <strain evidence="6 7">TFFH 294</strain>
    </source>
</reference>
<comment type="similarity">
    <text evidence="1">Belongs to the alkylbase DNA glycosidase AlkA family.</text>
</comment>
<keyword evidence="2" id="KW-0227">DNA damage</keyword>
<proteinExistence type="inferred from homology"/>
<dbReference type="GO" id="GO:0032131">
    <property type="term" value="F:alkylated DNA binding"/>
    <property type="evidence" value="ECO:0007669"/>
    <property type="project" value="TreeGrafter"/>
</dbReference>
<evidence type="ECO:0000256" key="4">
    <source>
        <dbReference type="SAM" id="MobiDB-lite"/>
    </source>
</evidence>
<evidence type="ECO:0000313" key="7">
    <source>
        <dbReference type="Proteomes" id="UP000006352"/>
    </source>
</evidence>
<dbReference type="InterPro" id="IPR051912">
    <property type="entry name" value="Alkylbase_DNA_Glycosylase/TA"/>
</dbReference>
<keyword evidence="7" id="KW-1185">Reference proteome</keyword>
<name>J4IBY3_9APHY</name>
<dbReference type="GO" id="GO:0032993">
    <property type="term" value="C:protein-DNA complex"/>
    <property type="evidence" value="ECO:0007669"/>
    <property type="project" value="TreeGrafter"/>
</dbReference>
<feature type="domain" description="HhH-GPD" evidence="5">
    <location>
        <begin position="137"/>
        <end position="300"/>
    </location>
</feature>
<feature type="region of interest" description="Disordered" evidence="4">
    <location>
        <begin position="28"/>
        <end position="78"/>
    </location>
</feature>
<feature type="compositionally biased region" description="Basic residues" evidence="4">
    <location>
        <begin position="351"/>
        <end position="363"/>
    </location>
</feature>
<sequence>MPVTRSATRAAAGSFPAVNAPIVVAEPKKPLKRKAASVPAAKKETRKKAKADVSDDNDDATLSREDSEKDKGNPSVNAQGDAAALVPAVLTFSFEDAKEHLISADCRFEEMFKRMPCKPFEHLEQFDPFRTLANSIMGQQISWLAARAIIHKFIRLFDPSLPEKPVDHSNVSTFFPTAHQVSEMDLSILRTAGLSGRKAEYIHDLASRFSDGRLSTQKLLEANDEDLYDMLIEVKGIGRWTVDMFALFSLRRPDILPVGDLGVQRGVVRWFLSLHTPTTYPLTISPEKLPSLPTDDAQKSKSNGRKAADDEALPVLGEPSGSNDIARPQTPDLSSVPPAPEGLPLTPPKKAGGKGRGKGKAKTKVADDSESEDAVLPPPFTPSINQALNMGANGDVLLLPPPPLPEGLTPGILKSRLDGKKKIKGALLTPKEMEELTDSWRPYRSLGVYYMWALADPPK</sequence>
<dbReference type="STRING" id="599839.J4IBY3"/>
<dbReference type="FunFam" id="1.10.340.30:FF:000004">
    <property type="entry name" value="DNA-3-methyladenine glycosylase II"/>
    <property type="match status" value="1"/>
</dbReference>
<dbReference type="SMART" id="SM00478">
    <property type="entry name" value="ENDO3c"/>
    <property type="match status" value="1"/>
</dbReference>
<dbReference type="GO" id="GO:0006307">
    <property type="term" value="P:DNA alkylation repair"/>
    <property type="evidence" value="ECO:0007669"/>
    <property type="project" value="TreeGrafter"/>
</dbReference>
<dbReference type="GO" id="GO:0043916">
    <property type="term" value="F:DNA-7-methylguanine glycosylase activity"/>
    <property type="evidence" value="ECO:0007669"/>
    <property type="project" value="TreeGrafter"/>
</dbReference>
<keyword evidence="3" id="KW-0234">DNA repair</keyword>
<dbReference type="GeneID" id="24100372"/>
<dbReference type="RefSeq" id="XP_012184744.1">
    <property type="nucleotide sequence ID" value="XM_012329354.1"/>
</dbReference>
<dbReference type="SUPFAM" id="SSF48150">
    <property type="entry name" value="DNA-glycosylase"/>
    <property type="match status" value="1"/>
</dbReference>
<dbReference type="Gene3D" id="1.10.340.30">
    <property type="entry name" value="Hypothetical protein, domain 2"/>
    <property type="match status" value="1"/>
</dbReference>
<dbReference type="PANTHER" id="PTHR43003:SF5">
    <property type="entry name" value="DNA-3-METHYLADENINE GLYCOSYLASE"/>
    <property type="match status" value="1"/>
</dbReference>
<gene>
    <name evidence="6" type="ORF">FIBRA_07681</name>
</gene>
<dbReference type="AlphaFoldDB" id="J4IBY3"/>
<dbReference type="GO" id="GO:0005634">
    <property type="term" value="C:nucleus"/>
    <property type="evidence" value="ECO:0007669"/>
    <property type="project" value="TreeGrafter"/>
</dbReference>
<dbReference type="CDD" id="cd00056">
    <property type="entry name" value="ENDO3c"/>
    <property type="match status" value="1"/>
</dbReference>
<feature type="region of interest" description="Disordered" evidence="4">
    <location>
        <begin position="282"/>
        <end position="378"/>
    </location>
</feature>
<dbReference type="InterPro" id="IPR011257">
    <property type="entry name" value="DNA_glycosylase"/>
</dbReference>
<dbReference type="InterPro" id="IPR003265">
    <property type="entry name" value="HhH-GPD_domain"/>
</dbReference>
<dbReference type="EMBL" id="HE797191">
    <property type="protein sequence ID" value="CCM05461.1"/>
    <property type="molecule type" value="Genomic_DNA"/>
</dbReference>
<evidence type="ECO:0000259" key="5">
    <source>
        <dbReference type="SMART" id="SM00478"/>
    </source>
</evidence>
<accession>J4IBY3</accession>
<organism evidence="6 7">
    <name type="scientific">Fibroporia radiculosa</name>
    <dbReference type="NCBI Taxonomy" id="599839"/>
    <lineage>
        <taxon>Eukaryota</taxon>
        <taxon>Fungi</taxon>
        <taxon>Dikarya</taxon>
        <taxon>Basidiomycota</taxon>
        <taxon>Agaricomycotina</taxon>
        <taxon>Agaricomycetes</taxon>
        <taxon>Polyporales</taxon>
        <taxon>Fibroporiaceae</taxon>
        <taxon>Fibroporia</taxon>
    </lineage>
</organism>
<evidence type="ECO:0000256" key="2">
    <source>
        <dbReference type="ARBA" id="ARBA00022763"/>
    </source>
</evidence>
<dbReference type="GO" id="GO:0006285">
    <property type="term" value="P:base-excision repair, AP site formation"/>
    <property type="evidence" value="ECO:0007669"/>
    <property type="project" value="TreeGrafter"/>
</dbReference>
<evidence type="ECO:0000256" key="3">
    <source>
        <dbReference type="ARBA" id="ARBA00023204"/>
    </source>
</evidence>
<dbReference type="HOGENOM" id="CLU_033011_1_0_1"/>
<dbReference type="PANTHER" id="PTHR43003">
    <property type="entry name" value="DNA-3-METHYLADENINE GLYCOSYLASE"/>
    <property type="match status" value="1"/>
</dbReference>
<evidence type="ECO:0000256" key="1">
    <source>
        <dbReference type="ARBA" id="ARBA00010817"/>
    </source>
</evidence>
<feature type="compositionally biased region" description="Basic and acidic residues" evidence="4">
    <location>
        <begin position="61"/>
        <end position="72"/>
    </location>
</feature>
<dbReference type="Pfam" id="PF00730">
    <property type="entry name" value="HhH-GPD"/>
    <property type="match status" value="1"/>
</dbReference>
<dbReference type="Proteomes" id="UP000006352">
    <property type="component" value="Unassembled WGS sequence"/>
</dbReference>